<protein>
    <submittedName>
        <fullName evidence="3">Uncharacterized protein</fullName>
    </submittedName>
</protein>
<sequence>MAPQADSPSLGTGTLPAEVDPEAVTEPIPTPAVPVAQRHDPDLSTAAPPDATEPVEAAPESGSGTEPTPRRSGNEAPDRPFWVQRAASDTTVRLGSRDEVFLPRRGLASLFRLPGAGDPAPDGRRMVGLCAWATALGLVGMAVALRGLYAILSGTDPFWYEPALIIGGLAGIALTVGGFLSIQRRRLPWLMLGGATVPLLLNLVLTIVAL</sequence>
<keyword evidence="2" id="KW-0472">Membrane</keyword>
<dbReference type="Proteomes" id="UP001582793">
    <property type="component" value="Unassembled WGS sequence"/>
</dbReference>
<evidence type="ECO:0000256" key="2">
    <source>
        <dbReference type="SAM" id="Phobius"/>
    </source>
</evidence>
<feature type="transmembrane region" description="Helical" evidence="2">
    <location>
        <begin position="163"/>
        <end position="182"/>
    </location>
</feature>
<feature type="region of interest" description="Disordered" evidence="1">
    <location>
        <begin position="1"/>
        <end position="84"/>
    </location>
</feature>
<proteinExistence type="predicted"/>
<dbReference type="RefSeq" id="WP_375733263.1">
    <property type="nucleotide sequence ID" value="NZ_JBCGDC010000010.1"/>
</dbReference>
<accession>A0ABV5CL48</accession>
<keyword evidence="2" id="KW-0812">Transmembrane</keyword>
<evidence type="ECO:0000256" key="1">
    <source>
        <dbReference type="SAM" id="MobiDB-lite"/>
    </source>
</evidence>
<feature type="transmembrane region" description="Helical" evidence="2">
    <location>
        <begin position="189"/>
        <end position="209"/>
    </location>
</feature>
<name>A0ABV5CL48_9ACTN</name>
<gene>
    <name evidence="3" type="ORF">AAFH96_05440</name>
</gene>
<keyword evidence="4" id="KW-1185">Reference proteome</keyword>
<reference evidence="3 4" key="1">
    <citation type="submission" date="2024-04" db="EMBL/GenBank/DDBJ databases">
        <title>Polymorphospora sp. isolated from Baiyangdian Lake in Xiong'an New Area.</title>
        <authorList>
            <person name="Zhang X."/>
            <person name="Liu J."/>
        </authorList>
    </citation>
    <scope>NUCLEOTIDE SEQUENCE [LARGE SCALE GENOMIC DNA]</scope>
    <source>
        <strain evidence="3 4">2-325</strain>
    </source>
</reference>
<comment type="caution">
    <text evidence="3">The sequence shown here is derived from an EMBL/GenBank/DDBJ whole genome shotgun (WGS) entry which is preliminary data.</text>
</comment>
<feature type="transmembrane region" description="Helical" evidence="2">
    <location>
        <begin position="129"/>
        <end position="151"/>
    </location>
</feature>
<evidence type="ECO:0000313" key="4">
    <source>
        <dbReference type="Proteomes" id="UP001582793"/>
    </source>
</evidence>
<feature type="compositionally biased region" description="Basic and acidic residues" evidence="1">
    <location>
        <begin position="68"/>
        <end position="78"/>
    </location>
</feature>
<dbReference type="EMBL" id="JBCGDC010000010">
    <property type="protein sequence ID" value="MFB6392546.1"/>
    <property type="molecule type" value="Genomic_DNA"/>
</dbReference>
<evidence type="ECO:0000313" key="3">
    <source>
        <dbReference type="EMBL" id="MFB6392546.1"/>
    </source>
</evidence>
<feature type="compositionally biased region" description="Polar residues" evidence="1">
    <location>
        <begin position="1"/>
        <end position="12"/>
    </location>
</feature>
<keyword evidence="2" id="KW-1133">Transmembrane helix</keyword>
<organism evidence="3 4">
    <name type="scientific">Polymorphospora lycopeni</name>
    <dbReference type="NCBI Taxonomy" id="3140240"/>
    <lineage>
        <taxon>Bacteria</taxon>
        <taxon>Bacillati</taxon>
        <taxon>Actinomycetota</taxon>
        <taxon>Actinomycetes</taxon>
        <taxon>Micromonosporales</taxon>
        <taxon>Micromonosporaceae</taxon>
        <taxon>Polymorphospora</taxon>
    </lineage>
</organism>